<evidence type="ECO:0000313" key="1">
    <source>
        <dbReference type="EMBL" id="MFB9730919.1"/>
    </source>
</evidence>
<dbReference type="Proteomes" id="UP001589613">
    <property type="component" value="Unassembled WGS sequence"/>
</dbReference>
<evidence type="ECO:0000313" key="2">
    <source>
        <dbReference type="Proteomes" id="UP001589613"/>
    </source>
</evidence>
<sequence>MYQHIDLMAAQSMARERERLTQADLRHREASRRRAPAATMPTFAPRSRWHDLLVRVHLAHAPTH</sequence>
<name>A0ABV5UZG6_9MICO</name>
<organism evidence="1 2">
    <name type="scientific">Ornithinimicrobium kibberense</name>
    <dbReference type="NCBI Taxonomy" id="282060"/>
    <lineage>
        <taxon>Bacteria</taxon>
        <taxon>Bacillati</taxon>
        <taxon>Actinomycetota</taxon>
        <taxon>Actinomycetes</taxon>
        <taxon>Micrococcales</taxon>
        <taxon>Ornithinimicrobiaceae</taxon>
        <taxon>Ornithinimicrobium</taxon>
    </lineage>
</organism>
<protein>
    <submittedName>
        <fullName evidence="1">Uncharacterized protein</fullName>
    </submittedName>
</protein>
<dbReference type="RefSeq" id="WP_141339178.1">
    <property type="nucleotide sequence ID" value="NZ_JBHMAX010000005.1"/>
</dbReference>
<accession>A0ABV5UZG6</accession>
<proteinExistence type="predicted"/>
<reference evidence="1 2" key="1">
    <citation type="submission" date="2024-09" db="EMBL/GenBank/DDBJ databases">
        <authorList>
            <person name="Sun Q."/>
            <person name="Mori K."/>
        </authorList>
    </citation>
    <scope>NUCLEOTIDE SEQUENCE [LARGE SCALE GENOMIC DNA]</scope>
    <source>
        <strain evidence="1 2">JCM 12763</strain>
    </source>
</reference>
<keyword evidence="2" id="KW-1185">Reference proteome</keyword>
<comment type="caution">
    <text evidence="1">The sequence shown here is derived from an EMBL/GenBank/DDBJ whole genome shotgun (WGS) entry which is preliminary data.</text>
</comment>
<dbReference type="EMBL" id="JBHMAX010000005">
    <property type="protein sequence ID" value="MFB9730919.1"/>
    <property type="molecule type" value="Genomic_DNA"/>
</dbReference>
<gene>
    <name evidence="1" type="ORF">ACFFN0_02550</name>
</gene>